<evidence type="ECO:0000313" key="1">
    <source>
        <dbReference type="EMBL" id="MBN0049350.1"/>
    </source>
</evidence>
<name>A0ABS2W2I1_STRAS</name>
<accession>A0ABS2W2I1</accession>
<dbReference type="Proteomes" id="UP000788262">
    <property type="component" value="Unassembled WGS sequence"/>
</dbReference>
<evidence type="ECO:0008006" key="3">
    <source>
        <dbReference type="Google" id="ProtNLM"/>
    </source>
</evidence>
<dbReference type="EMBL" id="JAFFZS010000136">
    <property type="protein sequence ID" value="MBN0049350.1"/>
    <property type="molecule type" value="Genomic_DNA"/>
</dbReference>
<gene>
    <name evidence="1" type="ORF">JS756_35955</name>
</gene>
<organism evidence="1 2">
    <name type="scientific">Streptomyces actuosus</name>
    <dbReference type="NCBI Taxonomy" id="1885"/>
    <lineage>
        <taxon>Bacteria</taxon>
        <taxon>Bacillati</taxon>
        <taxon>Actinomycetota</taxon>
        <taxon>Actinomycetes</taxon>
        <taxon>Kitasatosporales</taxon>
        <taxon>Streptomycetaceae</taxon>
        <taxon>Streptomyces</taxon>
    </lineage>
</organism>
<feature type="non-terminal residue" evidence="1">
    <location>
        <position position="1"/>
    </location>
</feature>
<protein>
    <recommendedName>
        <fullName evidence="3">Transposase</fullName>
    </recommendedName>
</protein>
<comment type="caution">
    <text evidence="1">The sequence shown here is derived from an EMBL/GenBank/DDBJ whole genome shotgun (WGS) entry which is preliminary data.</text>
</comment>
<proteinExistence type="predicted"/>
<reference evidence="1 2" key="1">
    <citation type="submission" date="2021-02" db="EMBL/GenBank/DDBJ databases">
        <title>Whole genome sequencing of Streptomyces actuosus VRA1.</title>
        <authorList>
            <person name="Sen G."/>
            <person name="Sen A."/>
        </authorList>
    </citation>
    <scope>NUCLEOTIDE SEQUENCE [LARGE SCALE GENOMIC DNA]</scope>
    <source>
        <strain evidence="1 2">VRA1</strain>
    </source>
</reference>
<keyword evidence="2" id="KW-1185">Reference proteome</keyword>
<sequence>KKTIFLVITAIEGIKKAINLIYVNIRTEYIFNQITNYILNQDNYAEFSKNFNLILNLSND</sequence>
<evidence type="ECO:0000313" key="2">
    <source>
        <dbReference type="Proteomes" id="UP000788262"/>
    </source>
</evidence>